<dbReference type="EMBL" id="PZZP01000006">
    <property type="protein sequence ID" value="PTM52190.1"/>
    <property type="molecule type" value="Genomic_DNA"/>
</dbReference>
<evidence type="ECO:0000313" key="3">
    <source>
        <dbReference type="EMBL" id="PTM52190.1"/>
    </source>
</evidence>
<evidence type="ECO:0000256" key="2">
    <source>
        <dbReference type="SAM" id="Phobius"/>
    </source>
</evidence>
<keyword evidence="4" id="KW-1185">Reference proteome</keyword>
<feature type="compositionally biased region" description="Basic and acidic residues" evidence="1">
    <location>
        <begin position="259"/>
        <end position="274"/>
    </location>
</feature>
<proteinExistence type="predicted"/>
<feature type="region of interest" description="Disordered" evidence="1">
    <location>
        <begin position="227"/>
        <end position="298"/>
    </location>
</feature>
<evidence type="ECO:0000313" key="4">
    <source>
        <dbReference type="Proteomes" id="UP000241639"/>
    </source>
</evidence>
<gene>
    <name evidence="3" type="ORF">C8J48_3737</name>
</gene>
<dbReference type="RefSeq" id="WP_107728690.1">
    <property type="nucleotide sequence ID" value="NZ_PZZP01000006.1"/>
</dbReference>
<feature type="compositionally biased region" description="Basic and acidic residues" evidence="1">
    <location>
        <begin position="227"/>
        <end position="246"/>
    </location>
</feature>
<keyword evidence="2" id="KW-0472">Membrane</keyword>
<accession>A0A2T4YZ12</accession>
<feature type="transmembrane region" description="Helical" evidence="2">
    <location>
        <begin position="7"/>
        <end position="28"/>
    </location>
</feature>
<feature type="transmembrane region" description="Helical" evidence="2">
    <location>
        <begin position="40"/>
        <end position="59"/>
    </location>
</feature>
<comment type="caution">
    <text evidence="3">The sequence shown here is derived from an EMBL/GenBank/DDBJ whole genome shotgun (WGS) entry which is preliminary data.</text>
</comment>
<keyword evidence="2" id="KW-0812">Transmembrane</keyword>
<dbReference type="AlphaFoldDB" id="A0A2T4YZ12"/>
<organism evidence="3 4">
    <name type="scientific">Desmospora activa DSM 45169</name>
    <dbReference type="NCBI Taxonomy" id="1121389"/>
    <lineage>
        <taxon>Bacteria</taxon>
        <taxon>Bacillati</taxon>
        <taxon>Bacillota</taxon>
        <taxon>Bacilli</taxon>
        <taxon>Bacillales</taxon>
        <taxon>Thermoactinomycetaceae</taxon>
        <taxon>Desmospora</taxon>
    </lineage>
</organism>
<feature type="transmembrane region" description="Helical" evidence="2">
    <location>
        <begin position="71"/>
        <end position="94"/>
    </location>
</feature>
<name>A0A2T4YZ12_9BACL</name>
<evidence type="ECO:0000256" key="1">
    <source>
        <dbReference type="SAM" id="MobiDB-lite"/>
    </source>
</evidence>
<feature type="compositionally biased region" description="Basic and acidic residues" evidence="1">
    <location>
        <begin position="193"/>
        <end position="214"/>
    </location>
</feature>
<feature type="compositionally biased region" description="Basic and acidic residues" evidence="1">
    <location>
        <begin position="281"/>
        <end position="298"/>
    </location>
</feature>
<dbReference type="Proteomes" id="UP000241639">
    <property type="component" value="Unassembled WGS sequence"/>
</dbReference>
<feature type="region of interest" description="Disordered" evidence="1">
    <location>
        <begin position="186"/>
        <end position="214"/>
    </location>
</feature>
<feature type="transmembrane region" description="Helical" evidence="2">
    <location>
        <begin position="100"/>
        <end position="123"/>
    </location>
</feature>
<reference evidence="3 4" key="1">
    <citation type="submission" date="2018-04" db="EMBL/GenBank/DDBJ databases">
        <title>Genomic Encyclopedia of Archaeal and Bacterial Type Strains, Phase II (KMG-II): from individual species to whole genera.</title>
        <authorList>
            <person name="Goeker M."/>
        </authorList>
    </citation>
    <scope>NUCLEOTIDE SEQUENCE [LARGE SCALE GENOMIC DNA]</scope>
    <source>
        <strain evidence="3 4">DSM 45169</strain>
    </source>
</reference>
<dbReference type="OrthoDB" id="9830915at2"/>
<evidence type="ECO:0008006" key="5">
    <source>
        <dbReference type="Google" id="ProtNLM"/>
    </source>
</evidence>
<keyword evidence="2" id="KW-1133">Transmembrane helix</keyword>
<protein>
    <recommendedName>
        <fullName evidence="5">DUF2637 domain-containing protein</fullName>
    </recommendedName>
</protein>
<sequence length="366" mass="41888">MSRERSALDKFMVVVVFIIALVVIALSTHNTAMLARELNLNPFLTAGLVELLFASLLFIRGRQRATQRNVPLFLSIGYFVSLGFVTGVNMYGLYQENPVVGPIVGGAITGAMWLMESTLVWLWTDSHKPHQKNLRDLKREAKREIKRMKLIQKIEWMRSEAQKPNLDLIREARKAEEERKEIVKGGLPGFFKDSGEDSKVDTRQADIRGDNKQADAEVDVQVVRKEDIQEGDEQEKIDLESGKQEVQEEQIQVNTLESVMDKDLEGTSEQEKVENNLPARQKLEDDKKKEDKQKDAPITFEEKRASFDKEMDRVEKIARDIWKEEGKRPGRKKIKDTAMCSDRMSRKVADKLKLEEGEKGVETKVG</sequence>